<evidence type="ECO:0000313" key="3">
    <source>
        <dbReference type="Proteomes" id="UP000677228"/>
    </source>
</evidence>
<sequence>MILAFRAFSLGLQSISSPARTIPRVHSEEDENGCTTALILPSGKSVKEPIEMAEAAADYYEELFKEQADIVRSHPYTDAPWTDLENFEEKIPLATLEEVIEVV</sequence>
<proteinExistence type="predicted"/>
<dbReference type="Proteomes" id="UP000682733">
    <property type="component" value="Unassembled WGS sequence"/>
</dbReference>
<organism evidence="1 3">
    <name type="scientific">Didymodactylos carnosus</name>
    <dbReference type="NCBI Taxonomy" id="1234261"/>
    <lineage>
        <taxon>Eukaryota</taxon>
        <taxon>Metazoa</taxon>
        <taxon>Spiralia</taxon>
        <taxon>Gnathifera</taxon>
        <taxon>Rotifera</taxon>
        <taxon>Eurotatoria</taxon>
        <taxon>Bdelloidea</taxon>
        <taxon>Philodinida</taxon>
        <taxon>Philodinidae</taxon>
        <taxon>Didymodactylos</taxon>
    </lineage>
</organism>
<protein>
    <submittedName>
        <fullName evidence="1">Uncharacterized protein</fullName>
    </submittedName>
</protein>
<name>A0A8S2CMN3_9BILA</name>
<accession>A0A8S2CMN3</accession>
<comment type="caution">
    <text evidence="1">The sequence shown here is derived from an EMBL/GenBank/DDBJ whole genome shotgun (WGS) entry which is preliminary data.</text>
</comment>
<gene>
    <name evidence="1" type="ORF">OVA965_LOCUS2066</name>
    <name evidence="2" type="ORF">TMI583_LOCUS2066</name>
</gene>
<dbReference type="Proteomes" id="UP000677228">
    <property type="component" value="Unassembled WGS sequence"/>
</dbReference>
<dbReference type="EMBL" id="CAJOBA010000423">
    <property type="protein sequence ID" value="CAF3530813.1"/>
    <property type="molecule type" value="Genomic_DNA"/>
</dbReference>
<reference evidence="1" key="1">
    <citation type="submission" date="2021-02" db="EMBL/GenBank/DDBJ databases">
        <authorList>
            <person name="Nowell W R."/>
        </authorList>
    </citation>
    <scope>NUCLEOTIDE SEQUENCE</scope>
</reference>
<dbReference type="AlphaFoldDB" id="A0A8S2CMN3"/>
<evidence type="ECO:0000313" key="2">
    <source>
        <dbReference type="EMBL" id="CAF3530813.1"/>
    </source>
</evidence>
<evidence type="ECO:0000313" key="1">
    <source>
        <dbReference type="EMBL" id="CAF0751977.1"/>
    </source>
</evidence>
<dbReference type="EMBL" id="CAJNOK010000423">
    <property type="protein sequence ID" value="CAF0751977.1"/>
    <property type="molecule type" value="Genomic_DNA"/>
</dbReference>